<protein>
    <submittedName>
        <fullName evidence="1">Uncharacterized protein</fullName>
    </submittedName>
</protein>
<comment type="caution">
    <text evidence="1">The sequence shown here is derived from an EMBL/GenBank/DDBJ whole genome shotgun (WGS) entry which is preliminary data.</text>
</comment>
<reference evidence="1 2" key="1">
    <citation type="submission" date="2010-12" db="EMBL/GenBank/DDBJ databases">
        <authorList>
            <person name="Muzny D."/>
            <person name="Qin X."/>
            <person name="Deng J."/>
            <person name="Jiang H."/>
            <person name="Liu Y."/>
            <person name="Qu J."/>
            <person name="Song X.-Z."/>
            <person name="Zhang L."/>
            <person name="Thornton R."/>
            <person name="Coyle M."/>
            <person name="Francisco L."/>
            <person name="Jackson L."/>
            <person name="Javaid M."/>
            <person name="Korchina V."/>
            <person name="Kovar C."/>
            <person name="Mata R."/>
            <person name="Mathew T."/>
            <person name="Ngo R."/>
            <person name="Nguyen L."/>
            <person name="Nguyen N."/>
            <person name="Okwuonu G."/>
            <person name="Ongeri F."/>
            <person name="Pham C."/>
            <person name="Simmons D."/>
            <person name="Wilczek-Boney K."/>
            <person name="Hale W."/>
            <person name="Jakkamsetti A."/>
            <person name="Pham P."/>
            <person name="Ruth R."/>
            <person name="San Lucas F."/>
            <person name="Warren J."/>
            <person name="Zhang J."/>
            <person name="Zhao Z."/>
            <person name="Zhou C."/>
            <person name="Zhu D."/>
            <person name="Lee S."/>
            <person name="Bess C."/>
            <person name="Blankenburg K."/>
            <person name="Forbes L."/>
            <person name="Fu Q."/>
            <person name="Gubbala S."/>
            <person name="Hirani K."/>
            <person name="Jayaseelan J.C."/>
            <person name="Lara F."/>
            <person name="Munidasa M."/>
            <person name="Palculict T."/>
            <person name="Patil S."/>
            <person name="Pu L.-L."/>
            <person name="Saada N."/>
            <person name="Tang L."/>
            <person name="Weissenberger G."/>
            <person name="Zhu Y."/>
            <person name="Hemphill L."/>
            <person name="Shang Y."/>
            <person name="Youmans B."/>
            <person name="Ayvaz T."/>
            <person name="Ross M."/>
            <person name="Santibanez J."/>
            <person name="Aqrawi P."/>
            <person name="Gross S."/>
            <person name="Joshi V."/>
            <person name="Fowler G."/>
            <person name="Nazareth L."/>
            <person name="Reid J."/>
            <person name="Worley K."/>
            <person name="Petrosino J."/>
            <person name="Highlander S."/>
            <person name="Gibbs R."/>
        </authorList>
    </citation>
    <scope>NUCLEOTIDE SEQUENCE [LARGE SCALE GENOMIC DNA]</scope>
    <source>
        <strain evidence="1 2">DSM 15606</strain>
    </source>
</reference>
<evidence type="ECO:0000313" key="1">
    <source>
        <dbReference type="EMBL" id="EFV05404.1"/>
    </source>
</evidence>
<name>E6MLS9_9BACT</name>
<keyword evidence="2" id="KW-1185">Reference proteome</keyword>
<proteinExistence type="predicted"/>
<evidence type="ECO:0000313" key="2">
    <source>
        <dbReference type="Proteomes" id="UP000003874"/>
    </source>
</evidence>
<dbReference type="eggNOG" id="ENOG5031ZXB">
    <property type="taxonomic scope" value="Bacteria"/>
</dbReference>
<dbReference type="Proteomes" id="UP000003874">
    <property type="component" value="Unassembled WGS sequence"/>
</dbReference>
<organism evidence="1 2">
    <name type="scientific">Segatella salivae DSM 15606</name>
    <dbReference type="NCBI Taxonomy" id="888832"/>
    <lineage>
        <taxon>Bacteria</taxon>
        <taxon>Pseudomonadati</taxon>
        <taxon>Bacteroidota</taxon>
        <taxon>Bacteroidia</taxon>
        <taxon>Bacteroidales</taxon>
        <taxon>Prevotellaceae</taxon>
        <taxon>Segatella</taxon>
    </lineage>
</organism>
<dbReference type="HOGENOM" id="CLU_182263_0_0_10"/>
<dbReference type="AlphaFoldDB" id="E6MLS9"/>
<dbReference type="RefSeq" id="WP_007133726.1">
    <property type="nucleotide sequence ID" value="NZ_GL629647.1"/>
</dbReference>
<dbReference type="EMBL" id="AEQO01000045">
    <property type="protein sequence ID" value="EFV05404.1"/>
    <property type="molecule type" value="Genomic_DNA"/>
</dbReference>
<dbReference type="STRING" id="888832.HMPREF9420_0446"/>
<gene>
    <name evidence="1" type="ORF">HMPREF9420_0446</name>
</gene>
<sequence length="81" mass="9453">METIKECQSLNDIKLRKEIIRNAILEDEKKIGTLWHSLFKPSDIFDRNSSPSKRITSFINTGASIIDGAILGWKLYRKFRR</sequence>
<accession>E6MLS9</accession>